<keyword evidence="1" id="KW-0812">Transmembrane</keyword>
<dbReference type="KEGG" id="raj:RA11412_1698"/>
<dbReference type="AlphaFoldDB" id="A0A2Z5QZX2"/>
<protein>
    <submittedName>
        <fullName evidence="3">Nitric-oxide reductase</fullName>
    </submittedName>
</protein>
<feature type="transmembrane region" description="Helical" evidence="1">
    <location>
        <begin position="72"/>
        <end position="94"/>
    </location>
</feature>
<evidence type="ECO:0000256" key="1">
    <source>
        <dbReference type="SAM" id="Phobius"/>
    </source>
</evidence>
<evidence type="ECO:0000313" key="3">
    <source>
        <dbReference type="EMBL" id="BAV87997.1"/>
    </source>
</evidence>
<dbReference type="EMBL" id="AP017895">
    <property type="protein sequence ID" value="BAV87997.1"/>
    <property type="molecule type" value="Genomic_DNA"/>
</dbReference>
<feature type="domain" description="Nitric oxide reductase subunit B cytochrome c-like" evidence="2">
    <location>
        <begin position="2"/>
        <end position="60"/>
    </location>
</feature>
<proteinExistence type="predicted"/>
<sequence length="210" mass="23449">MVNHYRDTLTKDNTSQGLFPNAIKSEEELHDLVAFFGWTAWASAAERPNQDYTYTNNWPAEANVDNKPTADLMVWSALSLIALVGGTGLMFAIYGRWSRTIGWHGEEAPVLDFRQPDEVRLTPRRRRPGCSSLLFWCCSCYKLLWVLLPSTTVWSSQASSGLIWGSLSPTPSPEHGTCSSPSSGLLRRSWQAVSLSPRSLPAKSRRNRGC</sequence>
<dbReference type="InterPro" id="IPR054309">
    <property type="entry name" value="NorB_cytochrome_c-like"/>
</dbReference>
<evidence type="ECO:0000313" key="4">
    <source>
        <dbReference type="Proteomes" id="UP000250241"/>
    </source>
</evidence>
<evidence type="ECO:0000259" key="2">
    <source>
        <dbReference type="Pfam" id="PF22085"/>
    </source>
</evidence>
<reference evidence="3 4" key="1">
    <citation type="submission" date="2016-10" db="EMBL/GenBank/DDBJ databases">
        <title>Genome sequence of Rothia aeria strain JCM11412.</title>
        <authorList>
            <person name="Nambu T."/>
        </authorList>
    </citation>
    <scope>NUCLEOTIDE SEQUENCE [LARGE SCALE GENOMIC DNA]</scope>
    <source>
        <strain evidence="3 4">JCM 11412</strain>
    </source>
</reference>
<dbReference type="Pfam" id="PF22085">
    <property type="entry name" value="NorB_cytochrome_c-like"/>
    <property type="match status" value="1"/>
</dbReference>
<dbReference type="Proteomes" id="UP000250241">
    <property type="component" value="Chromosome"/>
</dbReference>
<keyword evidence="4" id="KW-1185">Reference proteome</keyword>
<keyword evidence="1" id="KW-1133">Transmembrane helix</keyword>
<accession>A0A2Z5QZX2</accession>
<keyword evidence="1" id="KW-0472">Membrane</keyword>
<gene>
    <name evidence="3" type="ORF">RA11412_1698</name>
</gene>
<name>A0A2Z5QZX2_9MICC</name>
<organism evidence="3 4">
    <name type="scientific">Rothia aeria</name>
    <dbReference type="NCBI Taxonomy" id="172042"/>
    <lineage>
        <taxon>Bacteria</taxon>
        <taxon>Bacillati</taxon>
        <taxon>Actinomycetota</taxon>
        <taxon>Actinomycetes</taxon>
        <taxon>Micrococcales</taxon>
        <taxon>Micrococcaceae</taxon>
        <taxon>Rothia</taxon>
    </lineage>
</organism>